<dbReference type="RefSeq" id="XP_018262748.2">
    <property type="nucleotide sequence ID" value="XM_018407537.2"/>
</dbReference>
<protein>
    <recommendedName>
        <fullName evidence="5">Alpha/beta hydrolase fold-3 domain-containing protein</fullName>
    </recommendedName>
</protein>
<feature type="region of interest" description="Disordered" evidence="4">
    <location>
        <begin position="596"/>
        <end position="646"/>
    </location>
</feature>
<evidence type="ECO:0000256" key="2">
    <source>
        <dbReference type="ARBA" id="ARBA00022801"/>
    </source>
</evidence>
<comment type="similarity">
    <text evidence="1">Belongs to the 'GDXG' lipolytic enzyme family.</text>
</comment>
<dbReference type="AlphaFoldDB" id="A0AAJ8MHB6"/>
<dbReference type="PROSITE" id="PS01173">
    <property type="entry name" value="LIPASE_GDXG_HIS"/>
    <property type="match status" value="1"/>
</dbReference>
<feature type="compositionally biased region" description="Basic and acidic residues" evidence="4">
    <location>
        <begin position="737"/>
        <end position="746"/>
    </location>
</feature>
<evidence type="ECO:0000256" key="4">
    <source>
        <dbReference type="SAM" id="MobiDB-lite"/>
    </source>
</evidence>
<feature type="compositionally biased region" description="Basic and acidic residues" evidence="4">
    <location>
        <begin position="1160"/>
        <end position="1171"/>
    </location>
</feature>
<proteinExistence type="inferred from homology"/>
<feature type="compositionally biased region" description="Basic and acidic residues" evidence="4">
    <location>
        <begin position="1123"/>
        <end position="1133"/>
    </location>
</feature>
<accession>A0AAJ8MHB6</accession>
<feature type="region of interest" description="Disordered" evidence="4">
    <location>
        <begin position="1021"/>
        <end position="1171"/>
    </location>
</feature>
<feature type="active site" evidence="3">
    <location>
        <position position="255"/>
    </location>
</feature>
<sequence>MPDLLTPQALAAAGPLVLETLFKHFIGPRPSADKGKAREDLMYDEAFVLMKTFLEIATKYPVAALQRFGQVRTPSPPWVGVHRVTIPRTSLNDAAMYMIDGFGGEEMAYKIAGGTKWWQVRAGQGVEGEWIVMKKDWRGAVEEERRERERREKDGETEDDDGEFRPEMDRLRCMLYIHGGAYYWGSINTHRYTIWRYARKMHGRCFAVNYRKTPQYPFPCAIQDCLAAYIYLTNPPPGSQHRPVDPKSIILAGDSAGGGLCLALLQILRDTPGLELPAGAVLISPWSDLTHSFPSILQNTATDIVPPYGFIHKPSSLWPPPPPTLTEEVQSTLRTRVREAVNKLHHHPHKAAELHKELEKTTLEEQSISTIGRPTTVPDKLKTSDPSGGLEKSNEQDEEDLHPLADKSENQHPEPRNEPSGNPSRANPAQLFSKLSPKSQASTAHATGANTLAQCDIPLKLTVKSEEILIDTQIQLYATNAQLCHPWVSPVLGYLGGLPPLFVMCGDKEVLRDEIIFLAHKAANPDAYPIRDDVKALLPSLHGIEEKHSSTNVHLQVYDGVCHDLPLLSMTRPSRGAFRAIASFARYVTPSAPGSRYISRSFPATPKGSKDGTPRGSTSNPSNRGTLHSLSTDNSAGVPSTPITNDQKIIEGVLTDTPAALSPKQSTMSSKKPPILDLGLGDQLDKVITAPLTDEADLTLPEANTPQHEDSRDQLNLKTPSRNVSFASSYNSSVGSTERDRQRKESILPPSPDPRNGSGSHIDAGKPKHRGNSQPSGDDSGPRFEDGEQYTNDWKAKEGEAGWAGIYSGDNPFTNHMIRERVSTIGELRPLEPAEELQAMQMPLDEVGTIKEGPAMRYINGQALWDKKYHRAAKGVKRRREKNLKIAQKEGGKIGHQWIHNIERKRLLNDSEKQQSKQGIDDNESTVITSAEKGDDTKDKVSGMDKDDQIDWSESWTWALNGESPPPSAIVSRRDFSEARQLALMADRLDSSHSTGMHGLSIWVGLASFFSNSNERNKASQAVKAAREVKKLEKQSQKQDGQSPKRQDGEERDIWTDLDDPEGEAEEHGDGTDPPNSQSHIGTEEMAGMQNEEGRIRTLDQSSINRYTDLNRKSASSSLPLADKNKAVRGQKERKTKGKGKGKGKGVIASWFAGLKKKSGKTDTKAETDVL</sequence>
<dbReference type="EMBL" id="CP144534">
    <property type="protein sequence ID" value="WWC62196.1"/>
    <property type="molecule type" value="Genomic_DNA"/>
</dbReference>
<evidence type="ECO:0000259" key="5">
    <source>
        <dbReference type="Pfam" id="PF07859"/>
    </source>
</evidence>
<dbReference type="InterPro" id="IPR013094">
    <property type="entry name" value="AB_hydrolase_3"/>
</dbReference>
<organism evidence="6 7">
    <name type="scientific">Kwoniella dejecticola CBS 10117</name>
    <dbReference type="NCBI Taxonomy" id="1296121"/>
    <lineage>
        <taxon>Eukaryota</taxon>
        <taxon>Fungi</taxon>
        <taxon>Dikarya</taxon>
        <taxon>Basidiomycota</taxon>
        <taxon>Agaricomycotina</taxon>
        <taxon>Tremellomycetes</taxon>
        <taxon>Tremellales</taxon>
        <taxon>Cryptococcaceae</taxon>
        <taxon>Kwoniella</taxon>
    </lineage>
</organism>
<dbReference type="InterPro" id="IPR050300">
    <property type="entry name" value="GDXG_lipolytic_enzyme"/>
</dbReference>
<dbReference type="PROSITE" id="PS01174">
    <property type="entry name" value="LIPASE_GDXG_SER"/>
    <property type="match status" value="1"/>
</dbReference>
<dbReference type="Gene3D" id="3.40.50.1820">
    <property type="entry name" value="alpha/beta hydrolase"/>
    <property type="match status" value="2"/>
</dbReference>
<dbReference type="Pfam" id="PF07859">
    <property type="entry name" value="Abhydrolase_3"/>
    <property type="match status" value="1"/>
</dbReference>
<dbReference type="InterPro" id="IPR002168">
    <property type="entry name" value="Lipase_GDXG_HIS_AS"/>
</dbReference>
<feature type="domain" description="Alpha/beta hydrolase fold-3" evidence="5">
    <location>
        <begin position="174"/>
        <end position="297"/>
    </location>
</feature>
<gene>
    <name evidence="6" type="ORF">I303_104791</name>
</gene>
<dbReference type="SUPFAM" id="SSF53474">
    <property type="entry name" value="alpha/beta-Hydrolases"/>
    <property type="match status" value="1"/>
</dbReference>
<dbReference type="PANTHER" id="PTHR48081:SF5">
    <property type="entry name" value="ALPHA_BETA HYDROLASE FOLD-3 DOMAIN-CONTAINING PROTEIN"/>
    <property type="match status" value="1"/>
</dbReference>
<feature type="compositionally biased region" description="Polar residues" evidence="4">
    <location>
        <begin position="615"/>
        <end position="646"/>
    </location>
</feature>
<dbReference type="KEGG" id="kdj:28967927"/>
<keyword evidence="7" id="KW-1185">Reference proteome</keyword>
<dbReference type="GeneID" id="28967927"/>
<feature type="region of interest" description="Disordered" evidence="4">
    <location>
        <begin position="142"/>
        <end position="163"/>
    </location>
</feature>
<dbReference type="GO" id="GO:0016787">
    <property type="term" value="F:hydrolase activity"/>
    <property type="evidence" value="ECO:0007669"/>
    <property type="project" value="UniProtKB-KW"/>
</dbReference>
<evidence type="ECO:0000256" key="3">
    <source>
        <dbReference type="PROSITE-ProRule" id="PRU10038"/>
    </source>
</evidence>
<feature type="compositionally biased region" description="Polar residues" evidence="4">
    <location>
        <begin position="716"/>
        <end position="736"/>
    </location>
</feature>
<feature type="compositionally biased region" description="Basic and acidic residues" evidence="4">
    <location>
        <begin position="142"/>
        <end position="154"/>
    </location>
</feature>
<feature type="compositionally biased region" description="Basic and acidic residues" evidence="4">
    <location>
        <begin position="1025"/>
        <end position="1055"/>
    </location>
</feature>
<feature type="region of interest" description="Disordered" evidence="4">
    <location>
        <begin position="695"/>
        <end position="788"/>
    </location>
</feature>
<feature type="region of interest" description="Disordered" evidence="4">
    <location>
        <begin position="362"/>
        <end position="430"/>
    </location>
</feature>
<evidence type="ECO:0000256" key="1">
    <source>
        <dbReference type="ARBA" id="ARBA00010515"/>
    </source>
</evidence>
<dbReference type="PANTHER" id="PTHR48081">
    <property type="entry name" value="AB HYDROLASE SUPERFAMILY PROTEIN C4A8.06C"/>
    <property type="match status" value="1"/>
</dbReference>
<feature type="compositionally biased region" description="Polar residues" evidence="4">
    <location>
        <begin position="1099"/>
        <end position="1119"/>
    </location>
</feature>
<feature type="compositionally biased region" description="Basic and acidic residues" evidence="4">
    <location>
        <begin position="401"/>
        <end position="417"/>
    </location>
</feature>
<feature type="compositionally biased region" description="Basic residues" evidence="4">
    <location>
        <begin position="1134"/>
        <end position="1144"/>
    </location>
</feature>
<dbReference type="Proteomes" id="UP000078595">
    <property type="component" value="Chromosome 5"/>
</dbReference>
<name>A0AAJ8MHB6_9TREE</name>
<feature type="compositionally biased region" description="Acidic residues" evidence="4">
    <location>
        <begin position="1056"/>
        <end position="1065"/>
    </location>
</feature>
<evidence type="ECO:0000313" key="7">
    <source>
        <dbReference type="Proteomes" id="UP000078595"/>
    </source>
</evidence>
<dbReference type="InterPro" id="IPR033140">
    <property type="entry name" value="Lipase_GDXG_put_SER_AS"/>
</dbReference>
<reference evidence="6" key="1">
    <citation type="submission" date="2013-07" db="EMBL/GenBank/DDBJ databases">
        <authorList>
            <consortium name="The Broad Institute Genome Sequencing Platform"/>
            <person name="Cuomo C."/>
            <person name="Litvintseva A."/>
            <person name="Chen Y."/>
            <person name="Heitman J."/>
            <person name="Sun S."/>
            <person name="Springer D."/>
            <person name="Dromer F."/>
            <person name="Young S.K."/>
            <person name="Zeng Q."/>
            <person name="Gargeya S."/>
            <person name="Fitzgerald M."/>
            <person name="Abouelleil A."/>
            <person name="Alvarado L."/>
            <person name="Berlin A.M."/>
            <person name="Chapman S.B."/>
            <person name="Dewar J."/>
            <person name="Goldberg J."/>
            <person name="Griggs A."/>
            <person name="Gujja S."/>
            <person name="Hansen M."/>
            <person name="Howarth C."/>
            <person name="Imamovic A."/>
            <person name="Larimer J."/>
            <person name="McCowan C."/>
            <person name="Murphy C."/>
            <person name="Pearson M."/>
            <person name="Priest M."/>
            <person name="Roberts A."/>
            <person name="Saif S."/>
            <person name="Shea T."/>
            <person name="Sykes S."/>
            <person name="Wortman J."/>
            <person name="Nusbaum C."/>
            <person name="Birren B."/>
        </authorList>
    </citation>
    <scope>NUCLEOTIDE SEQUENCE</scope>
    <source>
        <strain evidence="6">CBS 10117</strain>
    </source>
</reference>
<reference evidence="6" key="2">
    <citation type="submission" date="2024-02" db="EMBL/GenBank/DDBJ databases">
        <title>Comparative genomics of Cryptococcus and Kwoniella reveals pathogenesis evolution and contrasting modes of karyotype evolution via chromosome fusion or intercentromeric recombination.</title>
        <authorList>
            <person name="Coelho M.A."/>
            <person name="David-Palma M."/>
            <person name="Shea T."/>
            <person name="Bowers K."/>
            <person name="McGinley-Smith S."/>
            <person name="Mohammad A.W."/>
            <person name="Gnirke A."/>
            <person name="Yurkov A.M."/>
            <person name="Nowrousian M."/>
            <person name="Sun S."/>
            <person name="Cuomo C.A."/>
            <person name="Heitman J."/>
        </authorList>
    </citation>
    <scope>NUCLEOTIDE SEQUENCE</scope>
    <source>
        <strain evidence="6">CBS 10117</strain>
    </source>
</reference>
<evidence type="ECO:0000313" key="6">
    <source>
        <dbReference type="EMBL" id="WWC62196.1"/>
    </source>
</evidence>
<keyword evidence="2" id="KW-0378">Hydrolase</keyword>
<dbReference type="InterPro" id="IPR029058">
    <property type="entry name" value="AB_hydrolase_fold"/>
</dbReference>